<dbReference type="InterPro" id="IPR036397">
    <property type="entry name" value="RNaseH_sf"/>
</dbReference>
<accession>A0A8R1IFT3</accession>
<dbReference type="InterPro" id="IPR029071">
    <property type="entry name" value="Ubiquitin-like_domsf"/>
</dbReference>
<dbReference type="InterPro" id="IPR000792">
    <property type="entry name" value="Tscrpt_reg_LuxR_C"/>
</dbReference>
<dbReference type="SUPFAM" id="SSF54236">
    <property type="entry name" value="Ubiquitin-like"/>
    <property type="match status" value="1"/>
</dbReference>
<dbReference type="PROSITE" id="PS50057">
    <property type="entry name" value="FERM_3"/>
    <property type="match status" value="1"/>
</dbReference>
<dbReference type="Gene3D" id="3.30.420.10">
    <property type="entry name" value="Ribonuclease H-like superfamily/Ribonuclease H"/>
    <property type="match status" value="1"/>
</dbReference>
<dbReference type="CDD" id="cd14473">
    <property type="entry name" value="FERM_B-lobe"/>
    <property type="match status" value="1"/>
</dbReference>
<dbReference type="InterPro" id="IPR019749">
    <property type="entry name" value="Band_41_domain"/>
</dbReference>
<evidence type="ECO:0000313" key="4">
    <source>
        <dbReference type="Proteomes" id="UP000005237"/>
    </source>
</evidence>
<dbReference type="InterPro" id="IPR016032">
    <property type="entry name" value="Sig_transdc_resp-reg_C-effctor"/>
</dbReference>
<dbReference type="InterPro" id="IPR000299">
    <property type="entry name" value="FERM_domain"/>
</dbReference>
<dbReference type="AlphaFoldDB" id="A0A8R1IFT3"/>
<dbReference type="Pfam" id="PF09379">
    <property type="entry name" value="FERM_N"/>
    <property type="match status" value="1"/>
</dbReference>
<organism evidence="3 4">
    <name type="scientific">Caenorhabditis japonica</name>
    <dbReference type="NCBI Taxonomy" id="281687"/>
    <lineage>
        <taxon>Eukaryota</taxon>
        <taxon>Metazoa</taxon>
        <taxon>Ecdysozoa</taxon>
        <taxon>Nematoda</taxon>
        <taxon>Chromadorea</taxon>
        <taxon>Rhabditida</taxon>
        <taxon>Rhabditina</taxon>
        <taxon>Rhabditomorpha</taxon>
        <taxon>Rhabditoidea</taxon>
        <taxon>Rhabditidae</taxon>
        <taxon>Peloderinae</taxon>
        <taxon>Caenorhabditis</taxon>
    </lineage>
</organism>
<dbReference type="PROSITE" id="PS00622">
    <property type="entry name" value="HTH_LUXR_1"/>
    <property type="match status" value="1"/>
</dbReference>
<dbReference type="SUPFAM" id="SSF46894">
    <property type="entry name" value="C-terminal effector domain of the bipartite response regulators"/>
    <property type="match status" value="1"/>
</dbReference>
<dbReference type="GO" id="GO:0006355">
    <property type="term" value="P:regulation of DNA-templated transcription"/>
    <property type="evidence" value="ECO:0007669"/>
    <property type="project" value="InterPro"/>
</dbReference>
<sequence>MKSSPHRPSIELLFKRGLGSAEIARRLQISSSTVRNVVAAIKKRGDASEKRIIRNDGLSLKRMASQLGIARSTVQSIVNNDLKLKSYKLRRGQYLSDKSKAMRLEKCRKLLQHFQVRRVSDVIWTDEKIFTIEPLPNRQNQRQLLSKDDSMSPKRRLAHNRLFPKSVMVWAGITATGKTPLVFIERNVKINSEVYQKIVLMDNLLPWVTQHFAEQKGKDREPVDQQHHPPPATSPAPSQHPRNPKMQAARVRLPVGVYKEFEVNRGSEGEALFRQVTSDLSIEERDYFSLCFYDKEEGIRHWLYNDKQLKNLPWEFSFEVKFYPTTPTTIVDNHTRYYVFLQLRRDILTGRLPATADTHALHGSFVVEKKEKRNEKQSESSSSPSMRSF</sequence>
<evidence type="ECO:0000259" key="2">
    <source>
        <dbReference type="PROSITE" id="PS50057"/>
    </source>
</evidence>
<dbReference type="CDD" id="cd01765">
    <property type="entry name" value="FERM_F0_F1"/>
    <property type="match status" value="1"/>
</dbReference>
<dbReference type="Gene3D" id="1.20.80.60">
    <property type="match status" value="1"/>
</dbReference>
<dbReference type="Proteomes" id="UP000005237">
    <property type="component" value="Unassembled WGS sequence"/>
</dbReference>
<dbReference type="PANTHER" id="PTHR46068">
    <property type="entry name" value="PROTEIN CBG27172"/>
    <property type="match status" value="1"/>
</dbReference>
<proteinExistence type="predicted"/>
<feature type="compositionally biased region" description="Basic and acidic residues" evidence="1">
    <location>
        <begin position="369"/>
        <end position="378"/>
    </location>
</feature>
<evidence type="ECO:0000256" key="1">
    <source>
        <dbReference type="SAM" id="MobiDB-lite"/>
    </source>
</evidence>
<dbReference type="InterPro" id="IPR036388">
    <property type="entry name" value="WH-like_DNA-bd_sf"/>
</dbReference>
<feature type="region of interest" description="Disordered" evidence="1">
    <location>
        <begin position="215"/>
        <end position="244"/>
    </location>
</feature>
<reference evidence="3" key="2">
    <citation type="submission" date="2022-06" db="UniProtKB">
        <authorList>
            <consortium name="EnsemblMetazoa"/>
        </authorList>
    </citation>
    <scope>IDENTIFICATION</scope>
    <source>
        <strain evidence="3">DF5081</strain>
    </source>
</reference>
<dbReference type="Gene3D" id="1.10.10.10">
    <property type="entry name" value="Winged helix-like DNA-binding domain superfamily/Winged helix DNA-binding domain"/>
    <property type="match status" value="1"/>
</dbReference>
<name>A0A8R1IFT3_CAEJA</name>
<feature type="compositionally biased region" description="Basic and acidic residues" evidence="1">
    <location>
        <begin position="215"/>
        <end position="227"/>
    </location>
</feature>
<protein>
    <submittedName>
        <fullName evidence="3">FERM domain-containing protein</fullName>
    </submittedName>
</protein>
<dbReference type="SMART" id="SM00295">
    <property type="entry name" value="B41"/>
    <property type="match status" value="1"/>
</dbReference>
<dbReference type="InterPro" id="IPR019748">
    <property type="entry name" value="FERM_central"/>
</dbReference>
<dbReference type="PANTHER" id="PTHR46068:SF1">
    <property type="entry name" value="TRANSPOSASE IS30-LIKE HTH DOMAIN-CONTAINING PROTEIN"/>
    <property type="match status" value="1"/>
</dbReference>
<reference evidence="4" key="1">
    <citation type="submission" date="2010-08" db="EMBL/GenBank/DDBJ databases">
        <authorList>
            <consortium name="Caenorhabditis japonica Sequencing Consortium"/>
            <person name="Wilson R.K."/>
        </authorList>
    </citation>
    <scope>NUCLEOTIDE SEQUENCE [LARGE SCALE GENOMIC DNA]</scope>
    <source>
        <strain evidence="4">DF5081</strain>
    </source>
</reference>
<dbReference type="SUPFAM" id="SSF47031">
    <property type="entry name" value="Second domain of FERM"/>
    <property type="match status" value="1"/>
</dbReference>
<feature type="region of interest" description="Disordered" evidence="1">
    <location>
        <begin position="369"/>
        <end position="389"/>
    </location>
</feature>
<keyword evidence="4" id="KW-1185">Reference proteome</keyword>
<dbReference type="EnsemblMetazoa" id="CJA35247a.1">
    <property type="protein sequence ID" value="CJA35247a.1"/>
    <property type="gene ID" value="WBGene00211094"/>
</dbReference>
<dbReference type="GO" id="GO:0003677">
    <property type="term" value="F:DNA binding"/>
    <property type="evidence" value="ECO:0007669"/>
    <property type="project" value="InterPro"/>
</dbReference>
<feature type="compositionally biased region" description="Low complexity" evidence="1">
    <location>
        <begin position="379"/>
        <end position="389"/>
    </location>
</feature>
<dbReference type="InterPro" id="IPR018979">
    <property type="entry name" value="FERM_N"/>
</dbReference>
<dbReference type="Gene3D" id="3.10.20.90">
    <property type="entry name" value="Phosphatidylinositol 3-kinase Catalytic Subunit, Chain A, domain 1"/>
    <property type="match status" value="1"/>
</dbReference>
<feature type="domain" description="FERM" evidence="2">
    <location>
        <begin position="247"/>
        <end position="389"/>
    </location>
</feature>
<evidence type="ECO:0000313" key="3">
    <source>
        <dbReference type="EnsemblMetazoa" id="CJA35247a.1"/>
    </source>
</evidence>
<dbReference type="InterPro" id="IPR035963">
    <property type="entry name" value="FERM_2"/>
</dbReference>